<feature type="binding site" evidence="10">
    <location>
        <position position="23"/>
    </location>
    <ligand>
        <name>substrate</name>
    </ligand>
</feature>
<evidence type="ECO:0000256" key="7">
    <source>
        <dbReference type="ARBA" id="ARBA00023295"/>
    </source>
</evidence>
<feature type="active site" description="Nucleophile" evidence="9 11">
    <location>
        <position position="374"/>
    </location>
</feature>
<dbReference type="InterPro" id="IPR033132">
    <property type="entry name" value="GH_1_N_CS"/>
</dbReference>
<dbReference type="InterPro" id="IPR017853">
    <property type="entry name" value="GH"/>
</dbReference>
<dbReference type="AlphaFoldDB" id="A0A0D8FUW7"/>
<dbReference type="PANTHER" id="PTHR10353:SF36">
    <property type="entry name" value="LP05116P"/>
    <property type="match status" value="1"/>
</dbReference>
<dbReference type="FunFam" id="3.20.20.80:FF:000004">
    <property type="entry name" value="Beta-glucosidase 6-phospho-beta-glucosidase"/>
    <property type="match status" value="1"/>
</dbReference>
<dbReference type="InterPro" id="IPR018120">
    <property type="entry name" value="Glyco_hydro_1_AS"/>
</dbReference>
<evidence type="ECO:0000256" key="4">
    <source>
        <dbReference type="ARBA" id="ARBA00022801"/>
    </source>
</evidence>
<dbReference type="STRING" id="1121877.FEAC_22460"/>
<evidence type="ECO:0000256" key="9">
    <source>
        <dbReference type="PIRSR" id="PIRSR617736-1"/>
    </source>
</evidence>
<comment type="similarity">
    <text evidence="2 12">Belongs to the glycosyl hydrolase 1 family.</text>
</comment>
<dbReference type="InterPro" id="IPR001360">
    <property type="entry name" value="Glyco_hydro_1"/>
</dbReference>
<comment type="caution">
    <text evidence="13">The sequence shown here is derived from an EMBL/GenBank/DDBJ whole genome shotgun (WGS) entry which is preliminary data.</text>
</comment>
<reference evidence="13 14" key="1">
    <citation type="submission" date="2015-01" db="EMBL/GenBank/DDBJ databases">
        <title>Draft genome of the acidophilic iron oxidizer Ferrimicrobium acidiphilum strain T23.</title>
        <authorList>
            <person name="Poehlein A."/>
            <person name="Eisen S."/>
            <person name="Schloemann M."/>
            <person name="Johnson B.D."/>
            <person name="Daniel R."/>
            <person name="Muehling M."/>
        </authorList>
    </citation>
    <scope>NUCLEOTIDE SEQUENCE [LARGE SCALE GENOMIC DNA]</scope>
    <source>
        <strain evidence="13 14">T23</strain>
    </source>
</reference>
<evidence type="ECO:0000256" key="12">
    <source>
        <dbReference type="RuleBase" id="RU361175"/>
    </source>
</evidence>
<dbReference type="PROSITE" id="PS00572">
    <property type="entry name" value="GLYCOSYL_HYDROL_F1_1"/>
    <property type="match status" value="1"/>
</dbReference>
<dbReference type="Gene3D" id="3.20.20.80">
    <property type="entry name" value="Glycosidases"/>
    <property type="match status" value="1"/>
</dbReference>
<dbReference type="EC" id="3.2.1.21" evidence="3 12"/>
<evidence type="ECO:0000313" key="14">
    <source>
        <dbReference type="Proteomes" id="UP000032336"/>
    </source>
</evidence>
<dbReference type="PATRIC" id="fig|1121877.4.peg.2501"/>
<evidence type="ECO:0000256" key="3">
    <source>
        <dbReference type="ARBA" id="ARBA00012744"/>
    </source>
</evidence>
<name>A0A0D8FUW7_9ACTN</name>
<dbReference type="PROSITE" id="PS00653">
    <property type="entry name" value="GLYCOSYL_HYDROL_F1_2"/>
    <property type="match status" value="1"/>
</dbReference>
<dbReference type="OrthoDB" id="9765195at2"/>
<accession>A0A0D8FUW7</accession>
<feature type="binding site" evidence="10">
    <location>
        <begin position="428"/>
        <end position="429"/>
    </location>
    <ligand>
        <name>substrate</name>
    </ligand>
</feature>
<keyword evidence="8" id="KW-0624">Polysaccharide degradation</keyword>
<dbReference type="eggNOG" id="COG2723">
    <property type="taxonomic scope" value="Bacteria"/>
</dbReference>
<proteinExistence type="inferred from homology"/>
<keyword evidence="5" id="KW-0136">Cellulose degradation</keyword>
<evidence type="ECO:0000256" key="11">
    <source>
        <dbReference type="PROSITE-ProRule" id="PRU10055"/>
    </source>
</evidence>
<dbReference type="GeneID" id="78373300"/>
<gene>
    <name evidence="13" type="primary">bglB</name>
    <name evidence="13" type="ORF">FEAC_22460</name>
</gene>
<feature type="active site" description="Proton donor" evidence="9">
    <location>
        <position position="169"/>
    </location>
</feature>
<feature type="binding site" evidence="10">
    <location>
        <position position="421"/>
    </location>
    <ligand>
        <name>substrate</name>
    </ligand>
</feature>
<dbReference type="GO" id="GO:0005829">
    <property type="term" value="C:cytosol"/>
    <property type="evidence" value="ECO:0007669"/>
    <property type="project" value="TreeGrafter"/>
</dbReference>
<dbReference type="Pfam" id="PF00232">
    <property type="entry name" value="Glyco_hydro_1"/>
    <property type="match status" value="1"/>
</dbReference>
<evidence type="ECO:0000256" key="5">
    <source>
        <dbReference type="ARBA" id="ARBA00023001"/>
    </source>
</evidence>
<evidence type="ECO:0000256" key="6">
    <source>
        <dbReference type="ARBA" id="ARBA00023277"/>
    </source>
</evidence>
<evidence type="ECO:0000256" key="8">
    <source>
        <dbReference type="ARBA" id="ARBA00023326"/>
    </source>
</evidence>
<comment type="catalytic activity">
    <reaction evidence="1 12">
        <text>Hydrolysis of terminal, non-reducing beta-D-glucosyl residues with release of beta-D-glucose.</text>
        <dbReference type="EC" id="3.2.1.21"/>
    </reaction>
</comment>
<organism evidence="13 14">
    <name type="scientific">Ferrimicrobium acidiphilum DSM 19497</name>
    <dbReference type="NCBI Taxonomy" id="1121877"/>
    <lineage>
        <taxon>Bacteria</taxon>
        <taxon>Bacillati</taxon>
        <taxon>Actinomycetota</taxon>
        <taxon>Acidimicrobiia</taxon>
        <taxon>Acidimicrobiales</taxon>
        <taxon>Acidimicrobiaceae</taxon>
        <taxon>Ferrimicrobium</taxon>
    </lineage>
</organism>
<evidence type="ECO:0000313" key="13">
    <source>
        <dbReference type="EMBL" id="KJE76052.1"/>
    </source>
</evidence>
<feature type="binding site" evidence="10">
    <location>
        <position position="296"/>
    </location>
    <ligand>
        <name>substrate</name>
    </ligand>
</feature>
<dbReference type="RefSeq" id="WP_035391820.1">
    <property type="nucleotide sequence ID" value="NZ_JQKF01000061.1"/>
</dbReference>
<dbReference type="EMBL" id="JXUW01000023">
    <property type="protein sequence ID" value="KJE76052.1"/>
    <property type="molecule type" value="Genomic_DNA"/>
</dbReference>
<dbReference type="GO" id="GO:0030245">
    <property type="term" value="P:cellulose catabolic process"/>
    <property type="evidence" value="ECO:0007669"/>
    <property type="project" value="UniProtKB-KW"/>
</dbReference>
<keyword evidence="4 12" id="KW-0378">Hydrolase</keyword>
<sequence length="468" mass="52653">MSNLDAITFPIDFVWGVATASYQIEGAANEGGRGVSIWDTFAHTPGKVLHGDTGDIACDHYHHLAEDVALMQQLNISSYRFSLAWPRIQPDGKGPLNNEGIQFYIELLDRLEKANISPFPTLYHWDLPQTLGDQGGWTQRDTAYRFADYVEMVVDALGSRVQRWITLNEPWCSSWLGYATGQHAPGETDLAAALSANHHLLLAHGLAVDVIRRDTDAQVGITLNLAHVTPASEHELDIQAARLVEGNANRMFLDPIFKAAYPTDMLNLYGDSVAHIRRDDLAIISRPIDFLGVNYYHPSIVGSRERLHEHAAMGYHVDNTKAPTLLETTSNAIHLRRPGIPRSLMGWEIEPKTFTDLLIKVREGYGEIPIYITENGMSNADYARQDATVVDPERIEYLNGHIRAVHDAISAGVDIKGYYVWSLLDNFEWALGYSQRFGLIYVDYPTARRTPKSSYFWYRDLITSRAVR</sequence>
<evidence type="ECO:0000256" key="1">
    <source>
        <dbReference type="ARBA" id="ARBA00000448"/>
    </source>
</evidence>
<keyword evidence="6" id="KW-0119">Carbohydrate metabolism</keyword>
<evidence type="ECO:0000256" key="2">
    <source>
        <dbReference type="ARBA" id="ARBA00010838"/>
    </source>
</evidence>
<dbReference type="InterPro" id="IPR017736">
    <property type="entry name" value="Glyco_hydro_1_beta-glucosidase"/>
</dbReference>
<dbReference type="SUPFAM" id="SSF51445">
    <property type="entry name" value="(Trans)glycosidases"/>
    <property type="match status" value="1"/>
</dbReference>
<keyword evidence="7 12" id="KW-0326">Glycosidase</keyword>
<evidence type="ECO:0000256" key="10">
    <source>
        <dbReference type="PIRSR" id="PIRSR617736-2"/>
    </source>
</evidence>
<dbReference type="Proteomes" id="UP000032336">
    <property type="component" value="Unassembled WGS sequence"/>
</dbReference>
<dbReference type="NCBIfam" id="TIGR03356">
    <property type="entry name" value="BGL"/>
    <property type="match status" value="1"/>
</dbReference>
<keyword evidence="14" id="KW-1185">Reference proteome</keyword>
<dbReference type="GO" id="GO:0008422">
    <property type="term" value="F:beta-glucosidase activity"/>
    <property type="evidence" value="ECO:0007669"/>
    <property type="project" value="UniProtKB-EC"/>
</dbReference>
<feature type="binding site" evidence="10">
    <location>
        <position position="168"/>
    </location>
    <ligand>
        <name>substrate</name>
    </ligand>
</feature>
<feature type="binding site" evidence="10">
    <location>
        <position position="124"/>
    </location>
    <ligand>
        <name>substrate</name>
    </ligand>
</feature>
<protein>
    <recommendedName>
        <fullName evidence="3 12">Beta-glucosidase</fullName>
        <ecNumber evidence="3 12">3.2.1.21</ecNumber>
    </recommendedName>
</protein>
<dbReference type="PRINTS" id="PR00131">
    <property type="entry name" value="GLHYDRLASE1"/>
</dbReference>
<dbReference type="PANTHER" id="PTHR10353">
    <property type="entry name" value="GLYCOSYL HYDROLASE"/>
    <property type="match status" value="1"/>
</dbReference>